<evidence type="ECO:0000313" key="2">
    <source>
        <dbReference type="Proteomes" id="UP000738349"/>
    </source>
</evidence>
<keyword evidence="2" id="KW-1185">Reference proteome</keyword>
<dbReference type="EMBL" id="JAGMUV010000035">
    <property type="protein sequence ID" value="KAH7113409.1"/>
    <property type="molecule type" value="Genomic_DNA"/>
</dbReference>
<protein>
    <submittedName>
        <fullName evidence="1">Uncharacterized protein</fullName>
    </submittedName>
</protein>
<name>A0A9P9D6C5_9HYPO</name>
<dbReference type="Proteomes" id="UP000738349">
    <property type="component" value="Unassembled WGS sequence"/>
</dbReference>
<dbReference type="AlphaFoldDB" id="A0A9P9D6C5"/>
<evidence type="ECO:0000313" key="1">
    <source>
        <dbReference type="EMBL" id="KAH7113409.1"/>
    </source>
</evidence>
<dbReference type="OrthoDB" id="10641005at2759"/>
<gene>
    <name evidence="1" type="ORF">EDB81DRAFT_862574</name>
</gene>
<proteinExistence type="predicted"/>
<sequence>MLNKDPPPRLRYFWREQAIPLGDAEVALVGYQRGVGEQEAERTLPNAPPALLGASLGVVLVAGAAAVPSAREIFRPELRLKQEARDGLEEHPACCRDEMYIHTLRDDDLPTENELVVQRTQRHRPPRDPEPAVNAGQPLRVELLLDAGRNLKTSSSQVTGLCARWRAQAANARHSGIPVSPPS</sequence>
<comment type="caution">
    <text evidence="1">The sequence shown here is derived from an EMBL/GenBank/DDBJ whole genome shotgun (WGS) entry which is preliminary data.</text>
</comment>
<organism evidence="1 2">
    <name type="scientific">Dactylonectria macrodidyma</name>
    <dbReference type="NCBI Taxonomy" id="307937"/>
    <lineage>
        <taxon>Eukaryota</taxon>
        <taxon>Fungi</taxon>
        <taxon>Dikarya</taxon>
        <taxon>Ascomycota</taxon>
        <taxon>Pezizomycotina</taxon>
        <taxon>Sordariomycetes</taxon>
        <taxon>Hypocreomycetidae</taxon>
        <taxon>Hypocreales</taxon>
        <taxon>Nectriaceae</taxon>
        <taxon>Dactylonectria</taxon>
    </lineage>
</organism>
<accession>A0A9P9D6C5</accession>
<reference evidence="1" key="1">
    <citation type="journal article" date="2021" name="Nat. Commun.">
        <title>Genetic determinants of endophytism in the Arabidopsis root mycobiome.</title>
        <authorList>
            <person name="Mesny F."/>
            <person name="Miyauchi S."/>
            <person name="Thiergart T."/>
            <person name="Pickel B."/>
            <person name="Atanasova L."/>
            <person name="Karlsson M."/>
            <person name="Huettel B."/>
            <person name="Barry K.W."/>
            <person name="Haridas S."/>
            <person name="Chen C."/>
            <person name="Bauer D."/>
            <person name="Andreopoulos W."/>
            <person name="Pangilinan J."/>
            <person name="LaButti K."/>
            <person name="Riley R."/>
            <person name="Lipzen A."/>
            <person name="Clum A."/>
            <person name="Drula E."/>
            <person name="Henrissat B."/>
            <person name="Kohler A."/>
            <person name="Grigoriev I.V."/>
            <person name="Martin F.M."/>
            <person name="Hacquard S."/>
        </authorList>
    </citation>
    <scope>NUCLEOTIDE SEQUENCE</scope>
    <source>
        <strain evidence="1">MPI-CAGE-AT-0147</strain>
    </source>
</reference>